<dbReference type="SMART" id="SM00650">
    <property type="entry name" value="rADc"/>
    <property type="match status" value="1"/>
</dbReference>
<comment type="caution">
    <text evidence="9">The sequence shown here is derived from an EMBL/GenBank/DDBJ whole genome shotgun (WGS) entry which is preliminary data.</text>
</comment>
<protein>
    <submittedName>
        <fullName evidence="9">Dimethyladenosine transferase</fullName>
    </submittedName>
</protein>
<accession>A0A073IUL3</accession>
<keyword evidence="3 7" id="KW-0489">Methyltransferase</keyword>
<feature type="binding site" evidence="7">
    <location>
        <position position="65"/>
    </location>
    <ligand>
        <name>S-adenosyl-L-methionine</name>
        <dbReference type="ChEBI" id="CHEBI:59789"/>
    </ligand>
</feature>
<keyword evidence="2" id="KW-0698">rRNA processing</keyword>
<dbReference type="AlphaFoldDB" id="A0A073IUL3"/>
<evidence type="ECO:0000313" key="9">
    <source>
        <dbReference type="EMBL" id="KEJ93479.1"/>
    </source>
</evidence>
<dbReference type="GO" id="GO:0003723">
    <property type="term" value="F:RNA binding"/>
    <property type="evidence" value="ECO:0007669"/>
    <property type="project" value="UniProtKB-UniRule"/>
</dbReference>
<dbReference type="Gene3D" id="3.40.50.150">
    <property type="entry name" value="Vaccinia Virus protein VP39"/>
    <property type="match status" value="1"/>
</dbReference>
<reference evidence="9 10" key="1">
    <citation type="submission" date="2014-04" db="EMBL/GenBank/DDBJ databases">
        <title>Draft Genome Sequence of Synergistes jonesii.</title>
        <authorList>
            <person name="Coil D.A."/>
            <person name="Eisen J.A."/>
            <person name="Holland-Moritz H.E."/>
        </authorList>
    </citation>
    <scope>NUCLEOTIDE SEQUENCE [LARGE SCALE GENOMIC DNA]</scope>
    <source>
        <strain evidence="9 10">78-1</strain>
    </source>
</reference>
<dbReference type="InterPro" id="IPR020598">
    <property type="entry name" value="rRNA_Ade_methylase_Trfase_N"/>
</dbReference>
<comment type="similarity">
    <text evidence="7">Belongs to the class I-like SAM-binding methyltransferase superfamily. rRNA adenine N(6)-methyltransferase family.</text>
</comment>
<name>A0A073IUL3_9BACT</name>
<feature type="binding site" evidence="7">
    <location>
        <position position="110"/>
    </location>
    <ligand>
        <name>S-adenosyl-L-methionine</name>
        <dbReference type="ChEBI" id="CHEBI:59789"/>
    </ligand>
</feature>
<dbReference type="InterPro" id="IPR029063">
    <property type="entry name" value="SAM-dependent_MTases_sf"/>
</dbReference>
<keyword evidence="1" id="KW-0963">Cytoplasm</keyword>
<evidence type="ECO:0000313" key="10">
    <source>
        <dbReference type="Proteomes" id="UP000027665"/>
    </source>
</evidence>
<dbReference type="Pfam" id="PF00398">
    <property type="entry name" value="RrnaAD"/>
    <property type="match status" value="1"/>
</dbReference>
<dbReference type="SUPFAM" id="SSF53335">
    <property type="entry name" value="S-adenosyl-L-methionine-dependent methyltransferases"/>
    <property type="match status" value="1"/>
</dbReference>
<dbReference type="eggNOG" id="COG0030">
    <property type="taxonomic scope" value="Bacteria"/>
</dbReference>
<keyword evidence="5 7" id="KW-0949">S-adenosyl-L-methionine</keyword>
<sequence length="284" mass="32181">MAEKKRFVHNTDIGQNFLIDESLADFITERARLSGRDVVLEIGPGDGVLTRALLRTPLKRLYAIEVDERLRERLENIASHDGRCRPIFCDALRFDYESGLGERPSKIVANLPYHITTPLIWTFLERLAPRGMDYMLLMLQLEAAERVVSPACRRERSPLGITAEAMGSAAVLRKVPPAAFHPRPKVMSAVVEIKIEKNADIANDSTWRSLLARSFTQRRKTLCNNWCASCGMTRESALRILSRHSLKPTARAEELPLEKWFELAQEPAFVLKNSDNGERNVLES</sequence>
<feature type="domain" description="Ribosomal RNA adenine methylase transferase N-terminal" evidence="8">
    <location>
        <begin position="23"/>
        <end position="197"/>
    </location>
</feature>
<dbReference type="GeneID" id="90982364"/>
<dbReference type="NCBIfam" id="TIGR00755">
    <property type="entry name" value="ksgA"/>
    <property type="match status" value="1"/>
</dbReference>
<feature type="binding site" evidence="7">
    <location>
        <position position="90"/>
    </location>
    <ligand>
        <name>S-adenosyl-L-methionine</name>
        <dbReference type="ChEBI" id="CHEBI:59789"/>
    </ligand>
</feature>
<dbReference type="PATRIC" id="fig|2754.20.peg.261"/>
<proteinExistence type="inferred from homology"/>
<dbReference type="Gene3D" id="1.10.8.100">
    <property type="entry name" value="Ribosomal RNA adenine dimethylase-like, domain 2"/>
    <property type="match status" value="1"/>
</dbReference>
<dbReference type="STRING" id="2754.EH55_01510"/>
<dbReference type="GO" id="GO:0005829">
    <property type="term" value="C:cytosol"/>
    <property type="evidence" value="ECO:0007669"/>
    <property type="project" value="TreeGrafter"/>
</dbReference>
<keyword evidence="6 7" id="KW-0694">RNA-binding</keyword>
<evidence type="ECO:0000256" key="7">
    <source>
        <dbReference type="PROSITE-ProRule" id="PRU01026"/>
    </source>
</evidence>
<gene>
    <name evidence="9" type="ORF">EH55_01510</name>
</gene>
<dbReference type="EMBL" id="JMKI01000002">
    <property type="protein sequence ID" value="KEJ93479.1"/>
    <property type="molecule type" value="Genomic_DNA"/>
</dbReference>
<dbReference type="RefSeq" id="WP_037973949.1">
    <property type="nucleotide sequence ID" value="NZ_JMKI01000002.1"/>
</dbReference>
<dbReference type="InterPro" id="IPR011530">
    <property type="entry name" value="rRNA_adenine_dimethylase"/>
</dbReference>
<dbReference type="CDD" id="cd02440">
    <property type="entry name" value="AdoMet_MTases"/>
    <property type="match status" value="1"/>
</dbReference>
<dbReference type="OrthoDB" id="9814755at2"/>
<dbReference type="Proteomes" id="UP000027665">
    <property type="component" value="Unassembled WGS sequence"/>
</dbReference>
<evidence type="ECO:0000259" key="8">
    <source>
        <dbReference type="SMART" id="SM00650"/>
    </source>
</evidence>
<dbReference type="PANTHER" id="PTHR11727:SF7">
    <property type="entry name" value="DIMETHYLADENOSINE TRANSFERASE-RELATED"/>
    <property type="match status" value="1"/>
</dbReference>
<organism evidence="9 10">
    <name type="scientific">Synergistes jonesii</name>
    <dbReference type="NCBI Taxonomy" id="2754"/>
    <lineage>
        <taxon>Bacteria</taxon>
        <taxon>Thermotogati</taxon>
        <taxon>Synergistota</taxon>
        <taxon>Synergistia</taxon>
        <taxon>Synergistales</taxon>
        <taxon>Synergistaceae</taxon>
        <taxon>Synergistes</taxon>
    </lineage>
</organism>
<dbReference type="PANTHER" id="PTHR11727">
    <property type="entry name" value="DIMETHYLADENOSINE TRANSFERASE"/>
    <property type="match status" value="1"/>
</dbReference>
<dbReference type="InterPro" id="IPR020596">
    <property type="entry name" value="rRNA_Ade_Mease_Trfase_CS"/>
</dbReference>
<evidence type="ECO:0000256" key="4">
    <source>
        <dbReference type="ARBA" id="ARBA00022679"/>
    </source>
</evidence>
<feature type="binding site" evidence="7">
    <location>
        <position position="18"/>
    </location>
    <ligand>
        <name>S-adenosyl-L-methionine</name>
        <dbReference type="ChEBI" id="CHEBI:59789"/>
    </ligand>
</feature>
<keyword evidence="4 7" id="KW-0808">Transferase</keyword>
<dbReference type="InterPro" id="IPR001737">
    <property type="entry name" value="KsgA/Erm"/>
</dbReference>
<dbReference type="PROSITE" id="PS01131">
    <property type="entry name" value="RRNA_A_DIMETH"/>
    <property type="match status" value="1"/>
</dbReference>
<evidence type="ECO:0000256" key="1">
    <source>
        <dbReference type="ARBA" id="ARBA00022490"/>
    </source>
</evidence>
<feature type="binding site" evidence="7">
    <location>
        <position position="43"/>
    </location>
    <ligand>
        <name>S-adenosyl-L-methionine</name>
        <dbReference type="ChEBI" id="CHEBI:59789"/>
    </ligand>
</feature>
<evidence type="ECO:0000256" key="2">
    <source>
        <dbReference type="ARBA" id="ARBA00022552"/>
    </source>
</evidence>
<evidence type="ECO:0000256" key="3">
    <source>
        <dbReference type="ARBA" id="ARBA00022603"/>
    </source>
</evidence>
<dbReference type="GO" id="GO:0000179">
    <property type="term" value="F:rRNA (adenine-N6,N6-)-dimethyltransferase activity"/>
    <property type="evidence" value="ECO:0007669"/>
    <property type="project" value="UniProtKB-UniRule"/>
</dbReference>
<dbReference type="InterPro" id="IPR023165">
    <property type="entry name" value="rRNA_Ade_diMease-like_C"/>
</dbReference>
<feature type="binding site" evidence="7">
    <location>
        <position position="16"/>
    </location>
    <ligand>
        <name>S-adenosyl-L-methionine</name>
        <dbReference type="ChEBI" id="CHEBI:59789"/>
    </ligand>
</feature>
<evidence type="ECO:0000256" key="6">
    <source>
        <dbReference type="ARBA" id="ARBA00022884"/>
    </source>
</evidence>
<dbReference type="PROSITE" id="PS51689">
    <property type="entry name" value="SAM_RNA_A_N6_MT"/>
    <property type="match status" value="1"/>
</dbReference>
<keyword evidence="10" id="KW-1185">Reference proteome</keyword>
<evidence type="ECO:0000256" key="5">
    <source>
        <dbReference type="ARBA" id="ARBA00022691"/>
    </source>
</evidence>